<dbReference type="AlphaFoldDB" id="V6LR08"/>
<dbReference type="EMBL" id="KI546047">
    <property type="protein sequence ID" value="EST47117.1"/>
    <property type="molecule type" value="Genomic_DNA"/>
</dbReference>
<evidence type="ECO:0000313" key="1">
    <source>
        <dbReference type="EMBL" id="EST47117.1"/>
    </source>
</evidence>
<organism evidence="1">
    <name type="scientific">Spironucleus salmonicida</name>
    <dbReference type="NCBI Taxonomy" id="348837"/>
    <lineage>
        <taxon>Eukaryota</taxon>
        <taxon>Metamonada</taxon>
        <taxon>Diplomonadida</taxon>
        <taxon>Hexamitidae</taxon>
        <taxon>Hexamitinae</taxon>
        <taxon>Spironucleus</taxon>
    </lineage>
</organism>
<gene>
    <name evidence="1" type="ORF">SS50377_12826</name>
</gene>
<reference evidence="1" key="1">
    <citation type="journal article" date="2014" name="PLoS Genet.">
        <title>The Genome of Spironucleus salmonicida Highlights a Fish Pathogen Adapted to Fluctuating Environments.</title>
        <authorList>
            <person name="Xu F."/>
            <person name="Jerlstrom-Hultqvist J."/>
            <person name="Einarsson E."/>
            <person name="Astvaldsson A."/>
            <person name="Svard S.G."/>
            <person name="Andersson J.O."/>
        </authorList>
    </citation>
    <scope>NUCLEOTIDE SEQUENCE</scope>
</reference>
<sequence>MKNQKSTISLRYVSNLRAQHIQGHTNKDEITEIYHDLQFVRKQSPKRELSFIKRVPSILQKSKMNEDELQLITRMEFPPSLFD</sequence>
<name>V6LR08_9EUKA</name>
<protein>
    <submittedName>
        <fullName evidence="1">Uncharacterized protein</fullName>
    </submittedName>
</protein>
<proteinExistence type="predicted"/>
<accession>V6LR08</accession>